<keyword evidence="1 3" id="KW-0378">Hydrolase</keyword>
<proteinExistence type="predicted"/>
<dbReference type="InterPro" id="IPR029058">
    <property type="entry name" value="AB_hydrolase_fold"/>
</dbReference>
<evidence type="ECO:0000313" key="3">
    <source>
        <dbReference type="EMBL" id="TGB03813.1"/>
    </source>
</evidence>
<keyword evidence="4" id="KW-1185">Reference proteome</keyword>
<dbReference type="InterPro" id="IPR050300">
    <property type="entry name" value="GDXG_lipolytic_enzyme"/>
</dbReference>
<dbReference type="RefSeq" id="WP_135326521.1">
    <property type="nucleotide sequence ID" value="NZ_SRJC01000001.1"/>
</dbReference>
<reference evidence="3 4" key="1">
    <citation type="journal article" date="2003" name="Int. J. Syst. Evol. Microbiol.">
        <title>Halobacillus salinus sp. nov., isolated from a salt lake on the coast of the East Sea in Korea.</title>
        <authorList>
            <person name="Yoon J.H."/>
            <person name="Kang K.H."/>
            <person name="Park Y.H."/>
        </authorList>
    </citation>
    <scope>NUCLEOTIDE SEQUENCE [LARGE SCALE GENOMIC DNA]</scope>
    <source>
        <strain evidence="3 4">HSL-3</strain>
    </source>
</reference>
<protein>
    <submittedName>
        <fullName evidence="3">Alpha/beta hydrolase</fullName>
    </submittedName>
</protein>
<evidence type="ECO:0000313" key="4">
    <source>
        <dbReference type="Proteomes" id="UP000297982"/>
    </source>
</evidence>
<dbReference type="Gene3D" id="3.40.50.1820">
    <property type="entry name" value="alpha/beta hydrolase"/>
    <property type="match status" value="1"/>
</dbReference>
<sequence>METIKYGHNENQFGELRIPEGNGPHPVAIVIHGGFWRAGFGLDLMEDVAVDLTKSGWATWTIEYRRTGQEGGGWPGTLLDVAQASDYVRTLAHTYPLNLDNVVTIGHSAGGHLALWTAARHKLQEGSELHTENPLPIATAVSLAGVNDLKKMHDVHAFRDNTLSQEPNNPVADLLRGEPEAHYQEASPFEMLPLNVTQVLVHGALDVHVPIGISDHYFQWAENMGDFIKYIELPEAEHFMLTDTNTKAWSRIREEMDLLK</sequence>
<comment type="caution">
    <text evidence="3">The sequence shown here is derived from an EMBL/GenBank/DDBJ whole genome shotgun (WGS) entry which is preliminary data.</text>
</comment>
<dbReference type="AlphaFoldDB" id="A0A4Z0H039"/>
<dbReference type="EMBL" id="SRJC01000001">
    <property type="protein sequence ID" value="TGB03813.1"/>
    <property type="molecule type" value="Genomic_DNA"/>
</dbReference>
<evidence type="ECO:0000259" key="2">
    <source>
        <dbReference type="Pfam" id="PF20434"/>
    </source>
</evidence>
<feature type="domain" description="BD-FAE-like" evidence="2">
    <location>
        <begin position="21"/>
        <end position="216"/>
    </location>
</feature>
<dbReference type="PANTHER" id="PTHR48081:SF33">
    <property type="entry name" value="KYNURENINE FORMAMIDASE"/>
    <property type="match status" value="1"/>
</dbReference>
<dbReference type="GO" id="GO:0016787">
    <property type="term" value="F:hydrolase activity"/>
    <property type="evidence" value="ECO:0007669"/>
    <property type="project" value="UniProtKB-KW"/>
</dbReference>
<dbReference type="SUPFAM" id="SSF53474">
    <property type="entry name" value="alpha/beta-Hydrolases"/>
    <property type="match status" value="1"/>
</dbReference>
<name>A0A4Z0H039_9BACI</name>
<gene>
    <name evidence="3" type="ORF">E4663_02045</name>
</gene>
<evidence type="ECO:0000256" key="1">
    <source>
        <dbReference type="ARBA" id="ARBA00022801"/>
    </source>
</evidence>
<dbReference type="InterPro" id="IPR049492">
    <property type="entry name" value="BD-FAE-like_dom"/>
</dbReference>
<dbReference type="Proteomes" id="UP000297982">
    <property type="component" value="Unassembled WGS sequence"/>
</dbReference>
<dbReference type="STRING" id="192814.GCA_900166575_00716"/>
<accession>A0A4Z0H039</accession>
<organism evidence="3 4">
    <name type="scientific">Halobacillus salinus</name>
    <dbReference type="NCBI Taxonomy" id="192814"/>
    <lineage>
        <taxon>Bacteria</taxon>
        <taxon>Bacillati</taxon>
        <taxon>Bacillota</taxon>
        <taxon>Bacilli</taxon>
        <taxon>Bacillales</taxon>
        <taxon>Bacillaceae</taxon>
        <taxon>Halobacillus</taxon>
    </lineage>
</organism>
<dbReference type="Pfam" id="PF20434">
    <property type="entry name" value="BD-FAE"/>
    <property type="match status" value="1"/>
</dbReference>
<dbReference type="PANTHER" id="PTHR48081">
    <property type="entry name" value="AB HYDROLASE SUPERFAMILY PROTEIN C4A8.06C"/>
    <property type="match status" value="1"/>
</dbReference>